<reference evidence="2" key="1">
    <citation type="submission" date="2014-09" db="EMBL/GenBank/DDBJ databases">
        <authorList>
            <person name="Magalhaes I.L.F."/>
            <person name="Oliveira U."/>
            <person name="Santos F.R."/>
            <person name="Vidigal T.H.D.A."/>
            <person name="Brescovit A.D."/>
            <person name="Santos A.J."/>
        </authorList>
    </citation>
    <scope>NUCLEOTIDE SEQUENCE</scope>
    <source>
        <tissue evidence="2">Shoot tissue taken approximately 20 cm above the soil surface</tissue>
    </source>
</reference>
<proteinExistence type="predicted"/>
<accession>A0A0A9H304</accession>
<dbReference type="EMBL" id="GBRH01167722">
    <property type="protein sequence ID" value="JAE30174.1"/>
    <property type="molecule type" value="Transcribed_RNA"/>
</dbReference>
<evidence type="ECO:0000256" key="1">
    <source>
        <dbReference type="SAM" id="MobiDB-lite"/>
    </source>
</evidence>
<protein>
    <submittedName>
        <fullName evidence="2">Uncharacterized protein</fullName>
    </submittedName>
</protein>
<name>A0A0A9H304_ARUDO</name>
<sequence>MLHTKQRHCNQWPAFQLWFLPNSAPYPPNQSNQHFDHWVARWLYIPPPVATLRQHLKPPPPQPSEWRACPWGQPS</sequence>
<reference evidence="2" key="2">
    <citation type="journal article" date="2015" name="Data Brief">
        <title>Shoot transcriptome of the giant reed, Arundo donax.</title>
        <authorList>
            <person name="Barrero R.A."/>
            <person name="Guerrero F.D."/>
            <person name="Moolhuijzen P."/>
            <person name="Goolsby J.A."/>
            <person name="Tidwell J."/>
            <person name="Bellgard S.E."/>
            <person name="Bellgard M.I."/>
        </authorList>
    </citation>
    <scope>NUCLEOTIDE SEQUENCE</scope>
    <source>
        <tissue evidence="2">Shoot tissue taken approximately 20 cm above the soil surface</tissue>
    </source>
</reference>
<organism evidence="2">
    <name type="scientific">Arundo donax</name>
    <name type="common">Giant reed</name>
    <name type="synonym">Donax arundinaceus</name>
    <dbReference type="NCBI Taxonomy" id="35708"/>
    <lineage>
        <taxon>Eukaryota</taxon>
        <taxon>Viridiplantae</taxon>
        <taxon>Streptophyta</taxon>
        <taxon>Embryophyta</taxon>
        <taxon>Tracheophyta</taxon>
        <taxon>Spermatophyta</taxon>
        <taxon>Magnoliopsida</taxon>
        <taxon>Liliopsida</taxon>
        <taxon>Poales</taxon>
        <taxon>Poaceae</taxon>
        <taxon>PACMAD clade</taxon>
        <taxon>Arundinoideae</taxon>
        <taxon>Arundineae</taxon>
        <taxon>Arundo</taxon>
    </lineage>
</organism>
<feature type="region of interest" description="Disordered" evidence="1">
    <location>
        <begin position="54"/>
        <end position="75"/>
    </location>
</feature>
<dbReference type="AlphaFoldDB" id="A0A0A9H304"/>
<evidence type="ECO:0000313" key="2">
    <source>
        <dbReference type="EMBL" id="JAE30174.1"/>
    </source>
</evidence>